<keyword evidence="4" id="KW-1185">Reference proteome</keyword>
<evidence type="ECO:0000256" key="1">
    <source>
        <dbReference type="SAM" id="MobiDB-lite"/>
    </source>
</evidence>
<dbReference type="InterPro" id="IPR036890">
    <property type="entry name" value="HATPase_C_sf"/>
</dbReference>
<evidence type="ECO:0000313" key="3">
    <source>
        <dbReference type="Ensembl" id="ENSGMOP00000016163.2"/>
    </source>
</evidence>
<feature type="region of interest" description="Disordered" evidence="1">
    <location>
        <begin position="3978"/>
        <end position="3997"/>
    </location>
</feature>
<dbReference type="NCBIfam" id="NF047352">
    <property type="entry name" value="P_loop_sacsin"/>
    <property type="match status" value="3"/>
</dbReference>
<dbReference type="GeneID" id="115530884"/>
<dbReference type="Gene3D" id="3.30.565.10">
    <property type="entry name" value="Histidine kinase-like ATPase, C-terminal domain"/>
    <property type="match status" value="1"/>
</dbReference>
<proteinExistence type="predicted"/>
<dbReference type="Ensembl" id="ENSGMOT00000016576.2">
    <property type="protein sequence ID" value="ENSGMOP00000016163.2"/>
    <property type="gene ID" value="ENSGMOG00000015078.2"/>
</dbReference>
<dbReference type="Gene3D" id="1.20.120.330">
    <property type="entry name" value="Nucleotidyltransferases domain 2"/>
    <property type="match status" value="1"/>
</dbReference>
<evidence type="ECO:0000313" key="4">
    <source>
        <dbReference type="Proteomes" id="UP000694546"/>
    </source>
</evidence>
<dbReference type="PANTHER" id="PTHR46919">
    <property type="entry name" value="ZINC FINGER, C3HC4 TYPE (RING FINGER) FAMILY PROTEIN"/>
    <property type="match status" value="1"/>
</dbReference>
<dbReference type="Pfam" id="PF25794">
    <property type="entry name" value="SACS"/>
    <property type="match status" value="3"/>
</dbReference>
<dbReference type="Gene3D" id="1.10.287.110">
    <property type="entry name" value="DnaJ domain"/>
    <property type="match status" value="1"/>
</dbReference>
<sequence>MSSTETRNSFGATAPPFIDYLKDILRGYPDGGQILKELIQNADDAGATRVVFIHDERNYGHESILTDEFGKYQGPALFAFNDARFTSEDWQGIQATGRSVKRKDPNKVGRFGIGFNSVYHITDVPWILSSDHLAVLDPHEKLFGQGHGGYQWSLADNKDQESLKTFEDQFRPFQNIVEHLVQKQWTEVLEDQHFDGTLFRFPLRKEISKISDNLYNSDKVAKLFVSFIADAELCLLFLKNVQSVSLIHVMTDSSINVMLEVTSSSSEGAVLESRDGSIIKSSTNFKDITVTSEDREETKNWLLTTCCLKEGNVPKVDSLAEKLCFLPQVDLAFPCGQNNDSGNSRLSCFLPLPNNESHKTGLPLYVNASFGLTNNRRDIKWQEEDQKQDECAMWNELLVKEVLPQAYLVILKDAIELSKNSELPLSSVYDIWPDFTQLEHKEKWHSVAKNVLQCLFRENIAVLPLAADEKIFVCPLEAVLPCDSSTCPKVSAAIQNILISCGDNLVKITERVERAIEMAYPHPESLKRVTPTFLRAILHKTDLQNVTKEEKVSLLEYVLSDGTYEELQGLPLLPLSDGTFRSFTNKAEDVAFIDSQDFPRSLLPGCKHLFIPQDLSTTCQTHLKTLATRDIFNVINIDADKVTELAKRYLPTDWKQGMEHVTWEIGNCRHPPAGWLQEFWKFLNTHFRELIDFTGMPLISIESQLEPTQPMLLARIQQNTTLIFQRSKQDSLPQQIAELVRKVGGTVVRGAEWLKHEDIGSYVLPPSPRSVLQVIVNTDSDHLIKVIQAVSHDDREELKNYLCCLDSLSAREQDVLSELPLFQTMKGSCVDSQSKQAVILDSWLTIPTELPMPDNVIQCVTEADRRLLQQLNIDILDTPQAASLLIDCVQCDAFGKDATEKTMTWILEHGGNLFSQNEALKAKCKELNFIQLNEGWKKASQLFDPRIETFKDLFPLNFFPPAMYTQTAQMLQSLTELGLLNKEADLTTLHLLDAVKQIENLQLNFYKKAVKRAEVILSLLNTNDVLSKFSKPQLRTLLMMKWVPCVKPGQQNKERLCFFCPHEIGHSKYEDIVGHVMPLKKELSEVVRNKLGIEHLPPPLKVLENMSVISSIAHTLIDPDTDVDFNRKLHSTYTYMQGHIHEFAEIVTKDTKWLWAHNKFVSPVDLVLQYPQNLDLSSYIGKIPKEFLPYQKLLIHFGLRQCLLMEEIVGILNQIKGSIEERQIPVGSPGELKMAIEILNWMGREKRVVEEDIPVPVITDDEHFTLKPLSTTVFCDISRDGLEALNNHQEEFYVIHAEIPRATAEWLKIPLLSTRILSPEMLGMQQCGQSEPITMRIKNILNEYDEEHDIFKELIQNAEDARAKACRFMVDFRVHKEPPESLFDPGMTACQGPCLWSYNDEQFTEADWTNIIRVGSASKENMVDKIGKFGLGFNTVYHVTDCPSILSGSHLLMLDPNVTHLKKHIKEKTNPGIKLDLTHHDLFKWFPGQFKSYENIFDCHFSRLSTDKLYKGTLIKLPFRTQEEAFKSEISTKVYDRVNIVGFQNNFMSNSQIYLLFLKNVNTVSLQNITENASTPPQDDHIRTQSYVSKTIVSSIKIPHQIEGVERLVSENKKCYELIDCHTAQIVQIEQQESGSVNFWLLYNCFGTQECLKMIHDKNKEAKFTLPVSGIAVPLDKNPNSEKWRPSKTELIGQAFCFLPLSIQTGLPVNLNGTFAVTSNRKALWARGVKNEWNKALLQDPAKSAYITVLSVLKNMSEEKDLEGYCYFIYWPDREKVTKPFQPLVDAFYSAVVHQNAPEIFSDGEHWCCFNKAIFLHESIEENEEIGGLAMRVAQSHVKQPNHVVPLPIWLRNSFKKAGLQKDIESRTWNWERFYEEAVFRNLATMDAESRNALVLHAIDLDLTEIDDLLMLHPCIPTKGGQLQCIKKVVNPTGKVACLFQQTEGRLLEGTENDFSAPRRVQRLLELGMLSDHIPLEEIAHKVGSINYVWNKDQKKACVQLKCVMDQLCVNLHDKDSLYWESIRNTAFLPAFSPESERVTLQKPIDVFNEKYRHLVNMTEHVLDHTNLETYEVDTVLNVLKVRQSPPLETVLQQLERTSLKKQSSNETRLHEIANKCYTFLNQWLEQYGDTPLISERAHSFPFILVGCKFVHAQYVAEKEDFEAKPYLHVLPSVFACFKSLWETVGVQKKFTKSQYLTVIEGLHASHGQKPLSKSNLNICLTVLRGLYEKKEKIKDCLIPNEHGVLQPAAELSFNDSPWMPLNLGVTLCHEDITRVMACHFGIKTTKHQTLENSVVANMSPFDFEFEQREELTVRIKNIIAAYPSKKDILKELIQNADDAEATEIQLVWDKRHHGTEKTFGKKWNTLQGPALCVYNNKVFSDADLKGIQQLGEGGKHNTPGKTGKYGIGFNSVYNITDCPSILTGDKILCISDPNQTYIESPSGKTSGCGYNLDSAFKETYLDVYESFLPKEFSLEEGTMFRLPLRIGTMANNSKISAQGITDQDIEGLFSALLDDPEGLILFSKNIQKIQLHKIEDSGKLENVFNVEKYVKEERKKRKNKSYREKTQFQRKLKNALKSDGSVTPDQAIYRIQISTSSKSKSEWVIADQFGSFKGDTGRRFDKLPQASVAACVDCKPYIKENFKGGTFCTLPLPVQTGLPVHVNGNFEVDSSRRDLWKEDGKSLKVDWNLLLKIDVIAPLYADLLYNICRNIPKSIIRSTPGDSHFLHDYLRFFPSVSEGIALDWQEMIHEVYRSICNKAFDVIPVSKGTVRNPSYVSFKEYSFEWCNVKEAEQTDSPHLSLEEETPSINPMLERLGMKLVPFSTDMANIWESFKAAGVKVRSVCPSTVNDFLRGKPLNDPTKTTKGLPLPIKQTLIQDRKTCTKLLSFCLKDKGLNVEKNNPCSISGLPLLLTNDHILRVFDSSDPKLFTRYHSLFCGYEKDFVDYRTIEMHIEVLQPKYVKKLTIPHAEKYLKAILPHLLKECEVDPLFGFHVPNAAIEEWLISAWQFFASQLSQCEHGKQSMTLSTVRELFDGCQMLPVVCQRSNNKHFLQTMMSMPSVIQFKSNEGIQSILFNLGCMRLDISLFLSLEPQVLTVPHSEFLNTSDKSAVLDFVLKLNPSEFCNLSNYELSELQRFLQCGLLESMDRSQYQRKVKSLPIFETPDGKRVRIDGPGQVFIVNGMSNFRDLFNLKESSSTFLKQSSENEQLSEEFQIPILSDLQYFVMFVLPVMHALTEEQILRSIKMLLSLQIDSEYPKHEANIISSMKGVKLIRSVEGNLEMASFYFDDHVGLYTIMLPQGKFVPPRFWKAICNTSMKIQARELVKKLGMKHSVSNDEIIAFAYQIESESKGNCELEDLQLKATELLSTAMKKAGNNKAQEIDNELIKSLADIKFLLPVQIRKDLCTFQSPAVVGRTLALRGSLIGHHHQHLIWTSMPIIALKPNDIKEIIKISGAFEEPPMLSVTTNMANVCQLPCQSDELNKIRAVVFRHSYAYLQNTSIPVDGLTGLPVVLVENDTQLVKAEETSLGLPNHLDFRPYLYKIQPKDAMYAEFFKRIGVTQEPTVEQYCHALTAVFHDSVEKQTPNSNQKKTIRRAVEQIFLLLKRQEKGSPLIFSEMLYLLSKDGKLYPSDKLYFNDTVFQASRLEKALANKLPLLASLSICHLGDDMYEHRQLVQMLPENLQPKMLSQCTEERLGKSNMHICQDGKSCEFRIWFEKHLSSRAFRHGLICLLREQSKGEITKEEAGDMCDQTFGSIQIICCRSIETELCLDQQPLNDTVAEADVFVKKGQQECTFYLKHNDDMAPKLMIEINLTMSKEINALLGNKLASNHLPVLGVLLMCDSLPEVQQKLAEHGIHDSAEADNSALYPAEPGSVIPDEWLDCLDMNMLNNFEEGEYVGYLSNDIYIYAVIVKKMPGATGQLSRGYKIQTNINELIEVSSLELYQFTREKKPKLKKMSIKSGASCMELELHEGSEWNGKEEFSEETSSPGRTLPASLDEAKREIDNCLEEIWTLSKEEKHTAIKRLYLRWHPDKNQECIEISTEAFKYLKNRIDELTNGKTLESSKPKWSGNFRDFYENWNQEARRHRKGRERFHKQYPSYSYNFWTHQENVPTPDRAEAQRWLRQARCDLAAAENDIASGSTEWCLFKVHQIMEKALIAAEYKRNGKRSANCTISIMAARVACFDPRLSELTQIVNSVKLLGVDAKKTQYPDYASLNIPHEQFKECDERPAVDMASELLCMIEAYVH</sequence>
<gene>
    <name evidence="3" type="primary">LOC115530884</name>
</gene>
<dbReference type="GeneTree" id="ENSGT00940000164866"/>
<dbReference type="Pfam" id="PF05168">
    <property type="entry name" value="HEPN"/>
    <property type="match status" value="1"/>
</dbReference>
<organism evidence="3 4">
    <name type="scientific">Gadus morhua</name>
    <name type="common">Atlantic cod</name>
    <dbReference type="NCBI Taxonomy" id="8049"/>
    <lineage>
        <taxon>Eukaryota</taxon>
        <taxon>Metazoa</taxon>
        <taxon>Chordata</taxon>
        <taxon>Craniata</taxon>
        <taxon>Vertebrata</taxon>
        <taxon>Euteleostomi</taxon>
        <taxon>Actinopterygii</taxon>
        <taxon>Neopterygii</taxon>
        <taxon>Teleostei</taxon>
        <taxon>Neoteleostei</taxon>
        <taxon>Acanthomorphata</taxon>
        <taxon>Zeiogadaria</taxon>
        <taxon>Gadariae</taxon>
        <taxon>Gadiformes</taxon>
        <taxon>Gadoidei</taxon>
        <taxon>Gadidae</taxon>
        <taxon>Gadus</taxon>
    </lineage>
</organism>
<protein>
    <submittedName>
        <fullName evidence="3">Sacsin-like</fullName>
    </submittedName>
</protein>
<dbReference type="PANTHER" id="PTHR46919:SF2">
    <property type="entry name" value="SACSIN"/>
    <property type="match status" value="1"/>
</dbReference>
<dbReference type="Proteomes" id="UP000694546">
    <property type="component" value="Chromosome 18"/>
</dbReference>
<dbReference type="SUPFAM" id="SSF55874">
    <property type="entry name" value="ATPase domain of HSP90 chaperone/DNA topoisomerase II/histidine kinase"/>
    <property type="match status" value="3"/>
</dbReference>
<name>A0A8C4ZJH1_GADMO</name>
<dbReference type="SUPFAM" id="SSF46565">
    <property type="entry name" value="Chaperone J-domain"/>
    <property type="match status" value="1"/>
</dbReference>
<dbReference type="InterPro" id="IPR007842">
    <property type="entry name" value="HEPN_dom"/>
</dbReference>
<dbReference type="OMA" id="CIPVEEG"/>
<reference evidence="3" key="1">
    <citation type="submission" date="2025-08" db="UniProtKB">
        <authorList>
            <consortium name="Ensembl"/>
        </authorList>
    </citation>
    <scope>IDENTIFICATION</scope>
</reference>
<dbReference type="OrthoDB" id="1262810at2759"/>
<reference evidence="3" key="2">
    <citation type="submission" date="2025-09" db="UniProtKB">
        <authorList>
            <consortium name="Ensembl"/>
        </authorList>
    </citation>
    <scope>IDENTIFICATION</scope>
</reference>
<accession>A0A8C4ZJH1</accession>
<dbReference type="SUPFAM" id="SSF81593">
    <property type="entry name" value="Nucleotidyltransferase substrate binding subunit/domain"/>
    <property type="match status" value="1"/>
</dbReference>
<evidence type="ECO:0000259" key="2">
    <source>
        <dbReference type="PROSITE" id="PS50910"/>
    </source>
</evidence>
<dbReference type="InterPro" id="IPR036869">
    <property type="entry name" value="J_dom_sf"/>
</dbReference>
<dbReference type="PROSITE" id="PS50910">
    <property type="entry name" value="HEPN"/>
    <property type="match status" value="1"/>
</dbReference>
<dbReference type="SMART" id="SM00748">
    <property type="entry name" value="HEPN"/>
    <property type="match status" value="1"/>
</dbReference>
<feature type="domain" description="HEPN" evidence="2">
    <location>
        <begin position="4127"/>
        <end position="4242"/>
    </location>
</feature>
<dbReference type="InterPro" id="IPR058210">
    <property type="entry name" value="SACS/Nov_dom"/>
</dbReference>
<dbReference type="RefSeq" id="XP_030195560.1">
    <property type="nucleotide sequence ID" value="XM_030339700.1"/>
</dbReference>